<evidence type="ECO:0000259" key="1">
    <source>
        <dbReference type="Pfam" id="PF06812"/>
    </source>
</evidence>
<organism evidence="2 3">
    <name type="scientific">Acinetobacter populi</name>
    <dbReference type="NCBI Taxonomy" id="1582270"/>
    <lineage>
        <taxon>Bacteria</taxon>
        <taxon>Pseudomonadati</taxon>
        <taxon>Pseudomonadota</taxon>
        <taxon>Gammaproteobacteria</taxon>
        <taxon>Moraxellales</taxon>
        <taxon>Moraxellaceae</taxon>
        <taxon>Acinetobacter</taxon>
    </lineage>
</organism>
<accession>A0A1Z9Z195</accession>
<dbReference type="Pfam" id="PF06812">
    <property type="entry name" value="ImpA_N"/>
    <property type="match status" value="1"/>
</dbReference>
<proteinExistence type="predicted"/>
<evidence type="ECO:0000313" key="2">
    <source>
        <dbReference type="EMBL" id="OUY08258.1"/>
    </source>
</evidence>
<gene>
    <name evidence="2" type="ORF">CAP51_01150</name>
</gene>
<dbReference type="AlphaFoldDB" id="A0A1Z9Z195"/>
<comment type="caution">
    <text evidence="2">The sequence shown here is derived from an EMBL/GenBank/DDBJ whole genome shotgun (WGS) entry which is preliminary data.</text>
</comment>
<dbReference type="PANTHER" id="PTHR37951">
    <property type="entry name" value="CYTOPLASMIC PROTEIN-RELATED"/>
    <property type="match status" value="1"/>
</dbReference>
<name>A0A1Z9Z195_9GAMM</name>
<reference evidence="2 3" key="1">
    <citation type="submission" date="2017-05" db="EMBL/GenBank/DDBJ databases">
        <title>Acinetobacter populi ANC 5415 (= PBJ7), whole genome shotgun sequencing project.</title>
        <authorList>
            <person name="Nemec A."/>
            <person name="Radolfova-Krizova L."/>
        </authorList>
    </citation>
    <scope>NUCLEOTIDE SEQUENCE [LARGE SCALE GENOMIC DNA]</scope>
    <source>
        <strain evidence="2 3">PBJ7</strain>
    </source>
</reference>
<dbReference type="EMBL" id="NEXX01000001">
    <property type="protein sequence ID" value="OUY08258.1"/>
    <property type="molecule type" value="Genomic_DNA"/>
</dbReference>
<evidence type="ECO:0000313" key="3">
    <source>
        <dbReference type="Proteomes" id="UP000196536"/>
    </source>
</evidence>
<dbReference type="PANTHER" id="PTHR37951:SF1">
    <property type="entry name" value="TYPE VI SECRETION SYSTEM COMPONENT TSSA1"/>
    <property type="match status" value="1"/>
</dbReference>
<dbReference type="NCBIfam" id="TIGR03363">
    <property type="entry name" value="VI_chp_8"/>
    <property type="match status" value="1"/>
</dbReference>
<dbReference type="Proteomes" id="UP000196536">
    <property type="component" value="Unassembled WGS sequence"/>
</dbReference>
<dbReference type="RefSeq" id="WP_087618900.1">
    <property type="nucleotide sequence ID" value="NZ_NEXX01000001.1"/>
</dbReference>
<feature type="domain" description="ImpA N-terminal" evidence="1">
    <location>
        <begin position="6"/>
        <end position="127"/>
    </location>
</feature>
<dbReference type="InterPro" id="IPR010657">
    <property type="entry name" value="ImpA_N"/>
</dbReference>
<protein>
    <submittedName>
        <fullName evidence="2">ImpA family type VI secretion-associated protein</fullName>
    </submittedName>
</protein>
<dbReference type="InterPro" id="IPR017740">
    <property type="entry name" value="TssA-like"/>
</dbReference>
<keyword evidence="3" id="KW-1185">Reference proteome</keyword>
<dbReference type="OrthoDB" id="9771118at2"/>
<sequence>MEDFIKPISSEQIAGQNIEYDEDYQKLLNLVQEKPEQQFGDLIIDAQGPNWEDIYNLASEILLHKSKDLNVMSYFTQSAVARYGLTGLSKGLHIIYENLRLYWEQTYPHLEDEEGDFDPDYRINALSLFFSHDGIIKEVRNAFLIKNGLSQTQYNVREIEGILEHRVDTSDKYPGGLERLNIDLQIAMEAQLPELKAIKDALTSIDGIKQIFADKLQSSFLKFDLLEQVLSKIIKNLNDIPTGQMSENTSTELIQINDNPAKKTPQAVLNWSNYQINSRQDVELLLEKIFIYFEKHEPSHPAPLFIRRIQRLMNLNFYEIMKDISPDSLDRLETLIGQPMDNDFQD</sequence>